<comment type="similarity">
    <text evidence="1 7">Belongs to the thioredoxin family.</text>
</comment>
<reference evidence="12 13" key="1">
    <citation type="submission" date="2018-06" db="EMBL/GenBank/DDBJ databases">
        <authorList>
            <consortium name="Pathogen Informatics"/>
            <person name="Doyle S."/>
        </authorList>
    </citation>
    <scope>NUCLEOTIDE SEQUENCE [LARGE SCALE GENOMIC DNA]</scope>
    <source>
        <strain evidence="12 13">NCTC11997</strain>
    </source>
</reference>
<dbReference type="PRINTS" id="PR00421">
    <property type="entry name" value="THIOREDOXIN"/>
</dbReference>
<keyword evidence="3" id="KW-0249">Electron transport</keyword>
<keyword evidence="2" id="KW-0813">Transport</keyword>
<dbReference type="NCBIfam" id="TIGR01068">
    <property type="entry name" value="thioredoxin"/>
    <property type="match status" value="1"/>
</dbReference>
<feature type="active site" description="Nucleophile" evidence="8">
    <location>
        <position position="32"/>
    </location>
</feature>
<feature type="site" description="Contributes to redox potential value" evidence="8">
    <location>
        <position position="34"/>
    </location>
</feature>
<dbReference type="PROSITE" id="PS51352">
    <property type="entry name" value="THIOREDOXIN_2"/>
    <property type="match status" value="1"/>
</dbReference>
<accession>A0A378XDA9</accession>
<dbReference type="PANTHER" id="PTHR45663:SF11">
    <property type="entry name" value="GEO12009P1"/>
    <property type="match status" value="1"/>
</dbReference>
<feature type="disulfide bond" description="Redox-active" evidence="9">
    <location>
        <begin position="32"/>
        <end position="35"/>
    </location>
</feature>
<dbReference type="FunFam" id="3.40.30.10:FF:000001">
    <property type="entry name" value="Thioredoxin"/>
    <property type="match status" value="1"/>
</dbReference>
<reference evidence="11 14" key="2">
    <citation type="submission" date="2020-12" db="EMBL/GenBank/DDBJ databases">
        <title>FDA dAtabase for Regulatory Grade micrObial Sequences (FDA-ARGOS): Supporting development and validation of Infectious Disease Dx tests.</title>
        <authorList>
            <person name="Sproer C."/>
            <person name="Gronow S."/>
            <person name="Severitt S."/>
            <person name="Schroder I."/>
            <person name="Tallon L."/>
            <person name="Sadzewicz L."/>
            <person name="Zhao X."/>
            <person name="Boylan J."/>
            <person name="Ott S."/>
            <person name="Bowen H."/>
            <person name="Vavikolanu K."/>
            <person name="Mehta A."/>
            <person name="Aluvathingal J."/>
            <person name="Nadendla S."/>
            <person name="Lowell S."/>
            <person name="Myers T."/>
            <person name="Yan Y."/>
            <person name="Sichtig H."/>
        </authorList>
    </citation>
    <scope>NUCLEOTIDE SEQUENCE [LARGE SCALE GENOMIC DNA]</scope>
    <source>
        <strain evidence="11 14">FDAARGOS_872</strain>
    </source>
</reference>
<sequence length="107" mass="11606">MSDIINATDASFDADVLESVLPVLVDFWAPWCGPCRQIAPVLEELAKDYKGQVRVVKVDVQEHPEVAAKFGIRSIPTLKTFKAGQEVGTQVGAANKQQLASLIDQAL</sequence>
<keyword evidence="14" id="KW-1185">Reference proteome</keyword>
<proteinExistence type="inferred from homology"/>
<evidence type="ECO:0000256" key="9">
    <source>
        <dbReference type="PIRSR" id="PIRSR000077-4"/>
    </source>
</evidence>
<dbReference type="SUPFAM" id="SSF52833">
    <property type="entry name" value="Thioredoxin-like"/>
    <property type="match status" value="1"/>
</dbReference>
<dbReference type="PIRSF" id="PIRSF000077">
    <property type="entry name" value="Thioredoxin"/>
    <property type="match status" value="1"/>
</dbReference>
<evidence type="ECO:0000313" key="12">
    <source>
        <dbReference type="EMBL" id="SUA51299.1"/>
    </source>
</evidence>
<dbReference type="InterPro" id="IPR005746">
    <property type="entry name" value="Thioredoxin"/>
</dbReference>
<dbReference type="PANTHER" id="PTHR45663">
    <property type="entry name" value="GEO12009P1"/>
    <property type="match status" value="1"/>
</dbReference>
<feature type="active site" description="Nucleophile" evidence="8">
    <location>
        <position position="35"/>
    </location>
</feature>
<evidence type="ECO:0000313" key="13">
    <source>
        <dbReference type="Proteomes" id="UP000254603"/>
    </source>
</evidence>
<keyword evidence="4 9" id="KW-1015">Disulfide bond</keyword>
<evidence type="ECO:0000313" key="11">
    <source>
        <dbReference type="EMBL" id="QPT40492.1"/>
    </source>
</evidence>
<keyword evidence="5 9" id="KW-0676">Redox-active center</keyword>
<evidence type="ECO:0000256" key="4">
    <source>
        <dbReference type="ARBA" id="ARBA00023157"/>
    </source>
</evidence>
<dbReference type="InterPro" id="IPR013766">
    <property type="entry name" value="Thioredoxin_domain"/>
</dbReference>
<dbReference type="PROSITE" id="PS00194">
    <property type="entry name" value="THIOREDOXIN_1"/>
    <property type="match status" value="1"/>
</dbReference>
<evidence type="ECO:0000256" key="3">
    <source>
        <dbReference type="ARBA" id="ARBA00022982"/>
    </source>
</evidence>
<dbReference type="InterPro" id="IPR036249">
    <property type="entry name" value="Thioredoxin-like_sf"/>
</dbReference>
<evidence type="ECO:0000256" key="8">
    <source>
        <dbReference type="PIRSR" id="PIRSR000077-1"/>
    </source>
</evidence>
<dbReference type="RefSeq" id="WP_018573820.1">
    <property type="nucleotide sequence ID" value="NZ_CP065725.1"/>
</dbReference>
<evidence type="ECO:0000256" key="2">
    <source>
        <dbReference type="ARBA" id="ARBA00022448"/>
    </source>
</evidence>
<evidence type="ECO:0000256" key="5">
    <source>
        <dbReference type="ARBA" id="ARBA00023284"/>
    </source>
</evidence>
<evidence type="ECO:0000256" key="1">
    <source>
        <dbReference type="ARBA" id="ARBA00008987"/>
    </source>
</evidence>
<dbReference type="AlphaFoldDB" id="A0A378XDA9"/>
<organism evidence="12 13">
    <name type="scientific">Oligella ureolytica</name>
    <dbReference type="NCBI Taxonomy" id="90244"/>
    <lineage>
        <taxon>Bacteria</taxon>
        <taxon>Pseudomonadati</taxon>
        <taxon>Pseudomonadota</taxon>
        <taxon>Betaproteobacteria</taxon>
        <taxon>Burkholderiales</taxon>
        <taxon>Alcaligenaceae</taxon>
        <taxon>Oligella</taxon>
    </lineage>
</organism>
<dbReference type="Proteomes" id="UP000254603">
    <property type="component" value="Unassembled WGS sequence"/>
</dbReference>
<evidence type="ECO:0000313" key="14">
    <source>
        <dbReference type="Proteomes" id="UP000594903"/>
    </source>
</evidence>
<dbReference type="CDD" id="cd02947">
    <property type="entry name" value="TRX_family"/>
    <property type="match status" value="1"/>
</dbReference>
<dbReference type="EMBL" id="UGSB01000001">
    <property type="protein sequence ID" value="SUA51299.1"/>
    <property type="molecule type" value="Genomic_DNA"/>
</dbReference>
<feature type="site" description="Deprotonates C-terminal active site Cys" evidence="8">
    <location>
        <position position="26"/>
    </location>
</feature>
<dbReference type="Gene3D" id="3.40.30.10">
    <property type="entry name" value="Glutaredoxin"/>
    <property type="match status" value="1"/>
</dbReference>
<gene>
    <name evidence="12" type="primary">trxA</name>
    <name evidence="11" type="ORF">I6G29_02475</name>
    <name evidence="12" type="ORF">NCTC11997_00544</name>
</gene>
<evidence type="ECO:0000259" key="10">
    <source>
        <dbReference type="PROSITE" id="PS51352"/>
    </source>
</evidence>
<dbReference type="GO" id="GO:0015035">
    <property type="term" value="F:protein-disulfide reductase activity"/>
    <property type="evidence" value="ECO:0007669"/>
    <property type="project" value="UniProtKB-UniRule"/>
</dbReference>
<feature type="domain" description="Thioredoxin" evidence="10">
    <location>
        <begin position="1"/>
        <end position="107"/>
    </location>
</feature>
<dbReference type="STRING" id="1122619.GCA_000373745_00642"/>
<evidence type="ECO:0000256" key="6">
    <source>
        <dbReference type="NCBIfam" id="TIGR01068"/>
    </source>
</evidence>
<protein>
    <recommendedName>
        <fullName evidence="6 7">Thioredoxin</fullName>
    </recommendedName>
</protein>
<feature type="site" description="Contributes to redox potential value" evidence="8">
    <location>
        <position position="33"/>
    </location>
</feature>
<name>A0A378XDA9_9BURK</name>
<dbReference type="InterPro" id="IPR017937">
    <property type="entry name" value="Thioredoxin_CS"/>
</dbReference>
<dbReference type="EMBL" id="CP065725">
    <property type="protein sequence ID" value="QPT40492.1"/>
    <property type="molecule type" value="Genomic_DNA"/>
</dbReference>
<dbReference type="Proteomes" id="UP000594903">
    <property type="component" value="Chromosome"/>
</dbReference>
<dbReference type="GO" id="GO:0005737">
    <property type="term" value="C:cytoplasm"/>
    <property type="evidence" value="ECO:0007669"/>
    <property type="project" value="TreeGrafter"/>
</dbReference>
<dbReference type="Pfam" id="PF00085">
    <property type="entry name" value="Thioredoxin"/>
    <property type="match status" value="1"/>
</dbReference>
<dbReference type="OrthoDB" id="9790390at2"/>
<evidence type="ECO:0000256" key="7">
    <source>
        <dbReference type="PIRNR" id="PIRNR000077"/>
    </source>
</evidence>